<keyword evidence="2" id="KW-0175">Coiled coil</keyword>
<evidence type="ECO:0000256" key="2">
    <source>
        <dbReference type="ARBA" id="ARBA00023054"/>
    </source>
</evidence>
<feature type="compositionally biased region" description="Polar residues" evidence="3">
    <location>
        <begin position="201"/>
        <end position="211"/>
    </location>
</feature>
<dbReference type="GO" id="GO:0031175">
    <property type="term" value="P:neuron projection development"/>
    <property type="evidence" value="ECO:0007669"/>
    <property type="project" value="TreeGrafter"/>
</dbReference>
<evidence type="ECO:0000313" key="4">
    <source>
        <dbReference type="EMBL" id="SBQ44566.1"/>
    </source>
</evidence>
<feature type="compositionally biased region" description="Polar residues" evidence="3">
    <location>
        <begin position="65"/>
        <end position="74"/>
    </location>
</feature>
<dbReference type="AlphaFoldDB" id="A0A1A8EDM6"/>
<dbReference type="PANTHER" id="PTHR16154:SF24">
    <property type="entry name" value="NEURABIN-2"/>
    <property type="match status" value="1"/>
</dbReference>
<reference evidence="4" key="1">
    <citation type="submission" date="2016-05" db="EMBL/GenBank/DDBJ databases">
        <authorList>
            <person name="Lavstsen T."/>
            <person name="Jespersen J.S."/>
        </authorList>
    </citation>
    <scope>NUCLEOTIDE SEQUENCE</scope>
    <source>
        <tissue evidence="4">Brain</tissue>
    </source>
</reference>
<dbReference type="GO" id="GO:0014069">
    <property type="term" value="C:postsynaptic density"/>
    <property type="evidence" value="ECO:0007669"/>
    <property type="project" value="TreeGrafter"/>
</dbReference>
<feature type="region of interest" description="Disordered" evidence="3">
    <location>
        <begin position="201"/>
        <end position="237"/>
    </location>
</feature>
<dbReference type="InterPro" id="IPR043446">
    <property type="entry name" value="Neurabin-like"/>
</dbReference>
<feature type="region of interest" description="Disordered" evidence="3">
    <location>
        <begin position="120"/>
        <end position="143"/>
    </location>
</feature>
<evidence type="ECO:0000256" key="1">
    <source>
        <dbReference type="ARBA" id="ARBA00022553"/>
    </source>
</evidence>
<gene>
    <name evidence="4" type="primary">MEF2D</name>
</gene>
<dbReference type="GO" id="GO:0007015">
    <property type="term" value="P:actin filament organization"/>
    <property type="evidence" value="ECO:0007669"/>
    <property type="project" value="TreeGrafter"/>
</dbReference>
<feature type="region of interest" description="Disordered" evidence="3">
    <location>
        <begin position="1"/>
        <end position="98"/>
    </location>
</feature>
<dbReference type="GO" id="GO:0019722">
    <property type="term" value="P:calcium-mediated signaling"/>
    <property type="evidence" value="ECO:0007669"/>
    <property type="project" value="TreeGrafter"/>
</dbReference>
<feature type="compositionally biased region" description="Polar residues" evidence="3">
    <location>
        <begin position="311"/>
        <end position="322"/>
    </location>
</feature>
<dbReference type="GO" id="GO:0005737">
    <property type="term" value="C:cytoplasm"/>
    <property type="evidence" value="ECO:0007669"/>
    <property type="project" value="TreeGrafter"/>
</dbReference>
<feature type="region of interest" description="Disordered" evidence="3">
    <location>
        <begin position="259"/>
        <end position="334"/>
    </location>
</feature>
<feature type="compositionally biased region" description="Basic and acidic residues" evidence="3">
    <location>
        <begin position="120"/>
        <end position="131"/>
    </location>
</feature>
<dbReference type="PANTHER" id="PTHR16154">
    <property type="entry name" value="NEURABIN"/>
    <property type="match status" value="1"/>
</dbReference>
<dbReference type="GO" id="GO:0030425">
    <property type="term" value="C:dendrite"/>
    <property type="evidence" value="ECO:0007669"/>
    <property type="project" value="TreeGrafter"/>
</dbReference>
<proteinExistence type="predicted"/>
<organism evidence="4">
    <name type="scientific">Nothobranchius kadleci</name>
    <name type="common">African annual killifish</name>
    <dbReference type="NCBI Taxonomy" id="1051664"/>
    <lineage>
        <taxon>Eukaryota</taxon>
        <taxon>Metazoa</taxon>
        <taxon>Chordata</taxon>
        <taxon>Craniata</taxon>
        <taxon>Vertebrata</taxon>
        <taxon>Euteleostomi</taxon>
        <taxon>Actinopterygii</taxon>
        <taxon>Neopterygii</taxon>
        <taxon>Teleostei</taxon>
        <taxon>Neoteleostei</taxon>
        <taxon>Acanthomorphata</taxon>
        <taxon>Ovalentaria</taxon>
        <taxon>Atherinomorphae</taxon>
        <taxon>Cyprinodontiformes</taxon>
        <taxon>Nothobranchiidae</taxon>
        <taxon>Nothobranchius</taxon>
    </lineage>
</organism>
<accession>A0A1A8EDM6</accession>
<feature type="compositionally biased region" description="Polar residues" evidence="3">
    <location>
        <begin position="132"/>
        <end position="142"/>
    </location>
</feature>
<dbReference type="EMBL" id="HAEA01016085">
    <property type="protein sequence ID" value="SBQ44566.1"/>
    <property type="molecule type" value="Transcribed_RNA"/>
</dbReference>
<dbReference type="GO" id="GO:0051015">
    <property type="term" value="F:actin filament binding"/>
    <property type="evidence" value="ECO:0007669"/>
    <property type="project" value="TreeGrafter"/>
</dbReference>
<reference evidence="4" key="2">
    <citation type="submission" date="2016-06" db="EMBL/GenBank/DDBJ databases">
        <title>The genome of a short-lived fish provides insights into sex chromosome evolution and the genetic control of aging.</title>
        <authorList>
            <person name="Reichwald K."/>
            <person name="Felder M."/>
            <person name="Petzold A."/>
            <person name="Koch P."/>
            <person name="Groth M."/>
            <person name="Platzer M."/>
        </authorList>
    </citation>
    <scope>NUCLEOTIDE SEQUENCE</scope>
    <source>
        <tissue evidence="4">Brain</tissue>
    </source>
</reference>
<keyword evidence="1" id="KW-0597">Phosphoprotein</keyword>
<sequence>MMKTESTSKSTGSGSTLRSPSPHRNAYEAGMQALKPVKDNAANGDLQDGPRGRRYGSNVHRIKNMFQQMQTTSAADGDEEEGTKTADKSVRLSLPRAGSLNENVDHSALLKLGSTVSERVSKFDPKSENGHQRASSPSYSKLQETRRIFEQQQQEKQQQQQQQLTLASLNNLVLASQSNLLFGREEGLCWSVGPVPQSATLTVNTNPNVNIKSEPVSPNRDRSTPSSTAGVGMGAGPQVQGQGLVSIAYPGTLRVEAAGHGRSPVDSLSSNGSSFEGSDRDDGTQGRGGGPDFHSQAGAGAQQPTMVLLRPSSSEPQEQDGTNVKRMRLDAWVT</sequence>
<feature type="compositionally biased region" description="Low complexity" evidence="3">
    <location>
        <begin position="1"/>
        <end position="16"/>
    </location>
</feature>
<name>A0A1A8EDM6_NOTKA</name>
<evidence type="ECO:0000256" key="3">
    <source>
        <dbReference type="SAM" id="MobiDB-lite"/>
    </source>
</evidence>
<feature type="compositionally biased region" description="Low complexity" evidence="3">
    <location>
        <begin position="267"/>
        <end position="276"/>
    </location>
</feature>
<protein>
    <submittedName>
        <fullName evidence="4">Myocyte enhancer factor 2d</fullName>
    </submittedName>
</protein>
<dbReference type="GO" id="GO:0015629">
    <property type="term" value="C:actin cytoskeleton"/>
    <property type="evidence" value="ECO:0007669"/>
    <property type="project" value="TreeGrafter"/>
</dbReference>